<reference evidence="2" key="1">
    <citation type="journal article" date="2018" name="Comp. Biochem. Physiol. Part D Genomics Proteomics">
        <title>Identification of candidate olfactory genes in cicada Subpsaltria yangi by antennal transcriptome analysis.</title>
        <authorList>
            <person name="Qi M."/>
            <person name="Wei S."/>
            <person name="Wei C."/>
        </authorList>
    </citation>
    <scope>NUCLEOTIDE SEQUENCE</scope>
</reference>
<keyword evidence="1" id="KW-0732">Signal</keyword>
<evidence type="ECO:0000313" key="2">
    <source>
        <dbReference type="EMBL" id="AXY87864.1"/>
    </source>
</evidence>
<dbReference type="SUPFAM" id="SSF47565">
    <property type="entry name" value="Insect pheromone/odorant-binding proteins"/>
    <property type="match status" value="1"/>
</dbReference>
<dbReference type="CDD" id="cd23992">
    <property type="entry name" value="PBP_GOBP"/>
    <property type="match status" value="1"/>
</dbReference>
<protein>
    <submittedName>
        <fullName evidence="2">Odorant binding protein 5</fullName>
    </submittedName>
</protein>
<feature type="signal peptide" evidence="1">
    <location>
        <begin position="1"/>
        <end position="19"/>
    </location>
</feature>
<dbReference type="InterPro" id="IPR006170">
    <property type="entry name" value="PBP/GOBP"/>
</dbReference>
<dbReference type="InterPro" id="IPR036728">
    <property type="entry name" value="PBP_GOBP_sf"/>
</dbReference>
<dbReference type="Gene3D" id="1.10.238.20">
    <property type="entry name" value="Pheromone/general odorant binding protein domain"/>
    <property type="match status" value="1"/>
</dbReference>
<dbReference type="GO" id="GO:0005549">
    <property type="term" value="F:odorant binding"/>
    <property type="evidence" value="ECO:0007669"/>
    <property type="project" value="InterPro"/>
</dbReference>
<proteinExistence type="evidence at transcript level"/>
<dbReference type="PANTHER" id="PTHR21364">
    <property type="entry name" value="GENERAL ODORANT-BINDING PROTEIN 19A"/>
    <property type="match status" value="1"/>
</dbReference>
<feature type="chain" id="PRO_5017485629" evidence="1">
    <location>
        <begin position="20"/>
        <end position="141"/>
    </location>
</feature>
<evidence type="ECO:0000256" key="1">
    <source>
        <dbReference type="SAM" id="SignalP"/>
    </source>
</evidence>
<organism evidence="2">
    <name type="scientific">Subpsaltria yangi</name>
    <dbReference type="NCBI Taxonomy" id="1195109"/>
    <lineage>
        <taxon>Eukaryota</taxon>
        <taxon>Metazoa</taxon>
        <taxon>Ecdysozoa</taxon>
        <taxon>Arthropoda</taxon>
        <taxon>Hexapoda</taxon>
        <taxon>Insecta</taxon>
        <taxon>Pterygota</taxon>
        <taxon>Neoptera</taxon>
        <taxon>Paraneoptera</taxon>
        <taxon>Hemiptera</taxon>
        <taxon>Auchenorrhyncha</taxon>
        <taxon>Cicadoidea</taxon>
        <taxon>Cicadidae</taxon>
        <taxon>Tibicininae</taxon>
        <taxon>Tibicinini</taxon>
        <taxon>Subpsaltria</taxon>
    </lineage>
</organism>
<accession>A0A385IUN7</accession>
<dbReference type="PANTHER" id="PTHR21364:SF2">
    <property type="entry name" value="GENERAL ODORANT-BINDING PROTEIN 19A"/>
    <property type="match status" value="1"/>
</dbReference>
<dbReference type="SMART" id="SM00708">
    <property type="entry name" value="PhBP"/>
    <property type="match status" value="1"/>
</dbReference>
<dbReference type="AlphaFoldDB" id="A0A385IUN7"/>
<sequence length="141" mass="14961">MAKLITTLAVVALAGFAAAQLDKAKFMEIFNKCQSQINVDTSEIELMKNKEAPTSDKGKCLIACIMEEGGIIKDGKYSLDGSIAMAEAKFSGNADNLAVAKDAVQKCQGEAEAANAANKCDLALEIAKCFKKYAGSIEEPF</sequence>
<dbReference type="Pfam" id="PF01395">
    <property type="entry name" value="PBP_GOBP"/>
    <property type="match status" value="1"/>
</dbReference>
<name>A0A385IUN7_9HEMI</name>
<dbReference type="EMBL" id="MH230205">
    <property type="protein sequence ID" value="AXY87864.1"/>
    <property type="molecule type" value="mRNA"/>
</dbReference>